<protein>
    <recommendedName>
        <fullName evidence="4">VWFA domain-containing protein</fullName>
    </recommendedName>
</protein>
<dbReference type="GO" id="GO:0005829">
    <property type="term" value="C:cytosol"/>
    <property type="evidence" value="ECO:0007669"/>
    <property type="project" value="TreeGrafter"/>
</dbReference>
<dbReference type="InterPro" id="IPR002035">
    <property type="entry name" value="VWF_A"/>
</dbReference>
<proteinExistence type="inferred from homology"/>
<dbReference type="GO" id="GO:0043161">
    <property type="term" value="P:proteasome-mediated ubiquitin-dependent protein catabolic process"/>
    <property type="evidence" value="ECO:0007669"/>
    <property type="project" value="TreeGrafter"/>
</dbReference>
<dbReference type="SUPFAM" id="SSF53300">
    <property type="entry name" value="vWA-like"/>
    <property type="match status" value="1"/>
</dbReference>
<comment type="similarity">
    <text evidence="1">Belongs to the proteasome subunit S5A family.</text>
</comment>
<feature type="domain" description="VWFA" evidence="4">
    <location>
        <begin position="5"/>
        <end position="188"/>
    </location>
</feature>
<dbReference type="PROSITE" id="PS50234">
    <property type="entry name" value="VWFA"/>
    <property type="match status" value="1"/>
</dbReference>
<dbReference type="InterPro" id="IPR036465">
    <property type="entry name" value="vWFA_dom_sf"/>
</dbReference>
<keyword evidence="2" id="KW-0647">Proteasome</keyword>
<dbReference type="SMART" id="SM00327">
    <property type="entry name" value="VWA"/>
    <property type="match status" value="1"/>
</dbReference>
<evidence type="ECO:0000313" key="6">
    <source>
        <dbReference type="Proteomes" id="UP000094801"/>
    </source>
</evidence>
<dbReference type="FunFam" id="3.40.50.410:FF:000005">
    <property type="entry name" value="26S proteasome non-ATPase regulatory subunit 4"/>
    <property type="match status" value="1"/>
</dbReference>
<dbReference type="GO" id="GO:0036435">
    <property type="term" value="F:K48-linked polyubiquitin modification-dependent protein binding"/>
    <property type="evidence" value="ECO:0007669"/>
    <property type="project" value="UniProtKB-ARBA"/>
</dbReference>
<evidence type="ECO:0000256" key="1">
    <source>
        <dbReference type="ARBA" id="ARBA00005574"/>
    </source>
</evidence>
<feature type="compositionally biased region" description="Basic and acidic residues" evidence="3">
    <location>
        <begin position="229"/>
        <end position="241"/>
    </location>
</feature>
<sequence length="273" mass="30125">MVLEATMIVIDNSEYMRNGDYLLSRYQAQLDTVEMIFRRKTNANPESTVGVMSMSGDSPRVLSNLTTDYGKMLHGLYEDKINGLSSLINGIQVACLALKNRQNKTQRQRVIVFIGSPITDDESTLEKLAKRLKKNNVSIDFINFGEQQINTAKLEKFISIVNSHDSSHLITIPPGPNLLHESVERSSLFHEEGSGDSGMGGFGGSGGGDDFGFDDPNMDPELALAIRLSLEEERARQERETAPAAAAPESNLETVHEEEKKEEGDDATMEDAK</sequence>
<name>A0A1E4SWN2_9ASCO</name>
<feature type="region of interest" description="Disordered" evidence="3">
    <location>
        <begin position="189"/>
        <end position="273"/>
    </location>
</feature>
<dbReference type="AlphaFoldDB" id="A0A1E4SWN2"/>
<dbReference type="GO" id="GO:0005634">
    <property type="term" value="C:nucleus"/>
    <property type="evidence" value="ECO:0007669"/>
    <property type="project" value="TreeGrafter"/>
</dbReference>
<dbReference type="PANTHER" id="PTHR10223:SF0">
    <property type="entry name" value="26S PROTEASOME NON-ATPASE REGULATORY SUBUNIT 4"/>
    <property type="match status" value="1"/>
</dbReference>
<dbReference type="Pfam" id="PF13519">
    <property type="entry name" value="VWA_2"/>
    <property type="match status" value="1"/>
</dbReference>
<dbReference type="InterPro" id="IPR027040">
    <property type="entry name" value="PSMD4"/>
</dbReference>
<dbReference type="Gene3D" id="3.40.50.410">
    <property type="entry name" value="von Willebrand factor, type A domain"/>
    <property type="match status" value="1"/>
</dbReference>
<feature type="compositionally biased region" description="Acidic residues" evidence="3">
    <location>
        <begin position="264"/>
        <end position="273"/>
    </location>
</feature>
<dbReference type="EMBL" id="KV453860">
    <property type="protein sequence ID" value="ODV83867.1"/>
    <property type="molecule type" value="Genomic_DNA"/>
</dbReference>
<keyword evidence="6" id="KW-1185">Reference proteome</keyword>
<organism evidence="5 6">
    <name type="scientific">[Candida] arabinofermentans NRRL YB-2248</name>
    <dbReference type="NCBI Taxonomy" id="983967"/>
    <lineage>
        <taxon>Eukaryota</taxon>
        <taxon>Fungi</taxon>
        <taxon>Dikarya</taxon>
        <taxon>Ascomycota</taxon>
        <taxon>Saccharomycotina</taxon>
        <taxon>Pichiomycetes</taxon>
        <taxon>Pichiales</taxon>
        <taxon>Pichiaceae</taxon>
        <taxon>Ogataea</taxon>
        <taxon>Ogataea/Candida clade</taxon>
    </lineage>
</organism>
<gene>
    <name evidence="5" type="ORF">CANARDRAFT_9157</name>
</gene>
<evidence type="ECO:0000256" key="3">
    <source>
        <dbReference type="SAM" id="MobiDB-lite"/>
    </source>
</evidence>
<dbReference type="GO" id="GO:0008540">
    <property type="term" value="C:proteasome regulatory particle, base subcomplex"/>
    <property type="evidence" value="ECO:0007669"/>
    <property type="project" value="TreeGrafter"/>
</dbReference>
<dbReference type="STRING" id="983967.A0A1E4SWN2"/>
<evidence type="ECO:0000259" key="4">
    <source>
        <dbReference type="PROSITE" id="PS50234"/>
    </source>
</evidence>
<dbReference type="OrthoDB" id="1731724at2759"/>
<dbReference type="Proteomes" id="UP000094801">
    <property type="component" value="Unassembled WGS sequence"/>
</dbReference>
<dbReference type="PANTHER" id="PTHR10223">
    <property type="entry name" value="26S PROTEASOME NON-ATPASE REGULATORY SUBUNIT 4"/>
    <property type="match status" value="1"/>
</dbReference>
<dbReference type="InterPro" id="IPR003903">
    <property type="entry name" value="UIM_dom"/>
</dbReference>
<dbReference type="Gene3D" id="1.10.287.3990">
    <property type="match status" value="1"/>
</dbReference>
<feature type="compositionally biased region" description="Gly residues" evidence="3">
    <location>
        <begin position="195"/>
        <end position="210"/>
    </location>
</feature>
<accession>A0A1E4SWN2</accession>
<reference evidence="6" key="1">
    <citation type="submission" date="2016-04" db="EMBL/GenBank/DDBJ databases">
        <title>Comparative genomics of biotechnologically important yeasts.</title>
        <authorList>
            <consortium name="DOE Joint Genome Institute"/>
            <person name="Riley R."/>
            <person name="Haridas S."/>
            <person name="Wolfe K.H."/>
            <person name="Lopes M.R."/>
            <person name="Hittinger C.T."/>
            <person name="Goker M."/>
            <person name="Salamov A."/>
            <person name="Wisecaver J."/>
            <person name="Long T.M."/>
            <person name="Aerts A.L."/>
            <person name="Barry K."/>
            <person name="Choi C."/>
            <person name="Clum A."/>
            <person name="Coughlan A.Y."/>
            <person name="Deshpande S."/>
            <person name="Douglass A.P."/>
            <person name="Hanson S.J."/>
            <person name="Klenk H.-P."/>
            <person name="Labutti K."/>
            <person name="Lapidus A."/>
            <person name="Lindquist E."/>
            <person name="Lipzen A."/>
            <person name="Meier-Kolthoff J.P."/>
            <person name="Ohm R.A."/>
            <person name="Otillar R.P."/>
            <person name="Pangilinan J."/>
            <person name="Peng Y."/>
            <person name="Rokas A."/>
            <person name="Rosa C.A."/>
            <person name="Scheuner C."/>
            <person name="Sibirny A.A."/>
            <person name="Slot J.C."/>
            <person name="Stielow J.B."/>
            <person name="Sun H."/>
            <person name="Kurtzman C.P."/>
            <person name="Blackwell M."/>
            <person name="Grigoriev I.V."/>
            <person name="Jeffries T.W."/>
        </authorList>
    </citation>
    <scope>NUCLEOTIDE SEQUENCE [LARGE SCALE GENOMIC DNA]</scope>
    <source>
        <strain evidence="6">NRRL YB-2248</strain>
    </source>
</reference>
<dbReference type="PROSITE" id="PS50330">
    <property type="entry name" value="UIM"/>
    <property type="match status" value="1"/>
</dbReference>
<evidence type="ECO:0000313" key="5">
    <source>
        <dbReference type="EMBL" id="ODV83867.1"/>
    </source>
</evidence>
<feature type="compositionally biased region" description="Basic and acidic residues" evidence="3">
    <location>
        <begin position="254"/>
        <end position="263"/>
    </location>
</feature>
<evidence type="ECO:0000256" key="2">
    <source>
        <dbReference type="ARBA" id="ARBA00022942"/>
    </source>
</evidence>